<evidence type="ECO:0000313" key="2">
    <source>
        <dbReference type="EMBL" id="AUE03121.1"/>
    </source>
</evidence>
<sequence length="234" mass="26027">MRCRICDGLPPEHRPYVVWHTGCDGCEEHDRDYYDEGVVVCADCIEALRYAGIGLDGDACVIDLQCSLDMWAQDTLWHAFWTPERVTVCEADCARRYLDRSGNKDVDPAWDWLPKGTWSDVDEFKADLGSALCRRFLTDDMDGLAAAYLKQGDGWVSTSTQDVWKLAERLGGGVTARRGALTTGMSNAMNATSTKAATQTRSNTTAGRSKNAPSAPNVQNNQRKEQSHNDYVKY</sequence>
<dbReference type="RefSeq" id="WP_232783183.1">
    <property type="nucleotide sequence ID" value="NZ_CP021558.1"/>
</dbReference>
<reference evidence="2 3" key="1">
    <citation type="submission" date="2017-05" db="EMBL/GenBank/DDBJ databases">
        <title>Comparative genomics and methylome analysis of the gut commensal Bifidobacterium breve.</title>
        <authorList>
            <person name="Bottacini F."/>
            <person name="Morrissey R."/>
            <person name="Roberts R.J."/>
            <person name="James K."/>
            <person name="van Breen J."/>
            <person name="Egan M."/>
            <person name="Lambert J."/>
            <person name="van Limpt K."/>
            <person name="Stanton C."/>
            <person name="Knol J."/>
            <person name="O' Connell Motherway M."/>
            <person name="van Sinderen D."/>
        </authorList>
    </citation>
    <scope>NUCLEOTIDE SEQUENCE [LARGE SCALE GENOMIC DNA]</scope>
    <source>
        <strain evidence="2 3">215W447a</strain>
    </source>
</reference>
<accession>A0A2K9BDM5</accession>
<protein>
    <submittedName>
        <fullName evidence="2">Uncharacterized protein</fullName>
    </submittedName>
</protein>
<evidence type="ECO:0000313" key="3">
    <source>
        <dbReference type="Proteomes" id="UP000232491"/>
    </source>
</evidence>
<dbReference type="AlphaFoldDB" id="A0A2K9BDM5"/>
<organism evidence="2 3">
    <name type="scientific">Bifidobacterium breve</name>
    <dbReference type="NCBI Taxonomy" id="1685"/>
    <lineage>
        <taxon>Bacteria</taxon>
        <taxon>Bacillati</taxon>
        <taxon>Actinomycetota</taxon>
        <taxon>Actinomycetes</taxon>
        <taxon>Bifidobacteriales</taxon>
        <taxon>Bifidobacteriaceae</taxon>
        <taxon>Bifidobacterium</taxon>
    </lineage>
</organism>
<feature type="compositionally biased region" description="Polar residues" evidence="1">
    <location>
        <begin position="183"/>
        <end position="221"/>
    </location>
</feature>
<evidence type="ECO:0000256" key="1">
    <source>
        <dbReference type="SAM" id="MobiDB-lite"/>
    </source>
</evidence>
<name>A0A2K9BDM5_BIFBR</name>
<dbReference type="Proteomes" id="UP000232491">
    <property type="component" value="Chromosome"/>
</dbReference>
<dbReference type="EMBL" id="CP021558">
    <property type="protein sequence ID" value="AUE03121.1"/>
    <property type="molecule type" value="Genomic_DNA"/>
</dbReference>
<gene>
    <name evidence="2" type="ORF">BB215W447A_1103</name>
</gene>
<feature type="compositionally biased region" description="Basic and acidic residues" evidence="1">
    <location>
        <begin position="222"/>
        <end position="234"/>
    </location>
</feature>
<feature type="region of interest" description="Disordered" evidence="1">
    <location>
        <begin position="183"/>
        <end position="234"/>
    </location>
</feature>
<proteinExistence type="predicted"/>